<dbReference type="Pfam" id="PF15902">
    <property type="entry name" value="Sortilin-Vps10"/>
    <property type="match status" value="2"/>
</dbReference>
<dbReference type="Proteomes" id="UP000037751">
    <property type="component" value="Unassembled WGS sequence"/>
</dbReference>
<evidence type="ECO:0000256" key="1">
    <source>
        <dbReference type="ARBA" id="ARBA00004370"/>
    </source>
</evidence>
<dbReference type="GO" id="GO:0016020">
    <property type="term" value="C:membrane"/>
    <property type="evidence" value="ECO:0007669"/>
    <property type="project" value="UniProtKB-SubCell"/>
</dbReference>
<feature type="domain" description="VPS10" evidence="9">
    <location>
        <begin position="720"/>
        <end position="1360"/>
    </location>
</feature>
<dbReference type="InterPro" id="IPR006581">
    <property type="entry name" value="VPS10"/>
</dbReference>
<reference evidence="10 11" key="1">
    <citation type="submission" date="2015-07" db="EMBL/GenBank/DDBJ databases">
        <title>Draft Genome Sequence of Malassezia furfur CBS1878 and Malassezia pachydermatis CBS1879.</title>
        <authorList>
            <person name="Triana S."/>
            <person name="Ohm R."/>
            <person name="Gonzalez A."/>
            <person name="DeCock H."/>
            <person name="Restrepo S."/>
            <person name="Celis A."/>
        </authorList>
    </citation>
    <scope>NUCLEOTIDE SEQUENCE [LARGE SCALE GENOMIC DNA]</scope>
    <source>
        <strain evidence="10 11">CBS 1879</strain>
    </source>
</reference>
<keyword evidence="6" id="KW-0325">Glycoprotein</keyword>
<keyword evidence="10" id="KW-0378">Hydrolase</keyword>
<dbReference type="STRING" id="77020.A0A0M9VQ45"/>
<dbReference type="GO" id="GO:0006623">
    <property type="term" value="P:protein targeting to vacuole"/>
    <property type="evidence" value="ECO:0007669"/>
    <property type="project" value="TreeGrafter"/>
</dbReference>
<dbReference type="SMART" id="SM00602">
    <property type="entry name" value="VPS10"/>
    <property type="match status" value="2"/>
</dbReference>
<dbReference type="Gene3D" id="2.10.70.80">
    <property type="match status" value="2"/>
</dbReference>
<evidence type="ECO:0000256" key="3">
    <source>
        <dbReference type="ARBA" id="ARBA00022737"/>
    </source>
</evidence>
<sequence length="1475" mass="164779">MFGIWRILCAFAVALLAYAVQAESPKIDQHYFPNVPAKLHYFEDSSEVLWHDAAEGNVYRSSDEGKTWSKVRGPREGMANLVIPHPYDPRQAFIMSDDLEHWRTMNRGKTWQSFRTPLPPSTRASLPLHFHADKKHHDWILFTGKSCDKGLLTTTCHDSAYYTKDAFASDVQMIMDRVLQCQWAKMTKELQVSDAAMQRIFCIAWDESISKATALPRAMTQGSGLDKTRMFVSDDLFKTQRAVSFSDMPQPRGFASIGQSRHFLITAVRDSTPGYGGELRLYISRDAEHWTHARFPHGQLTHENAYTVLDGPKYHLVVDVLDSDAHTGALFMSDSTGANFSLSLTGTQRNKDYLVDYEHLANIEGVAIVNVQPDGPSGRVQTRITHDEGASWSRLAAPSKDVDGHKIPCNVNQPESCALHLHALLHLRNLGRVFSSTAPGLVMGVGSVGDKLKPYDECDTYLSTDAGVTWRMVARHPHKHVFGDQGGLIVMVEDAPLVDVLKYSFDYGATWATQSLPAPVEPVALTTAPDGTALKVLLVGSQKRGTTDPSKRHMTVFVDFAKLSKRTCKESDFEKFYPSTMAGHQCLFGHKQWYKRRKAAADCFVRNKFHEPQGKEEPCPCTPADYECDIGFVRKQGKCIPGRPMDAPPGACAKGEKTFMGSSGYRRIPGNTCEAGQDVALDAPVPRPCSEAKPSLGAVAHARFEFPAPVQEVLHFRSSPRILVRLKDGQVYQSADDGSTWHALSLVAGTGDTDTALALIANPYARLSAYIVTAGRTVHFTTDGGASWDWFVAPLEVNVFGLDPLSFHPKQPTWLLWTGSRDCQENGECRVEVWSITEPKQGRWKRVDTYVRKCTFLATEHFPGPEDTIVCESYPTKSGSQRTMASLPVDLVVGDQFYTKKTTVMRNILGYSVFEQYMLVAEIEGEASSLQMHVSLDGHRFSPVTLPPSLQLDHRAYTVLDSVTRAVFMHVTTTSNPNAQWGDIVKSNSNGTYYALSLEHVNRNGAGYVDFEKMQGLDGIALANIVANIDDASVSGTKRLQTKITHNDGGHWTTVVPPEQDSHGVRYACDSVGCNLHLHNILERPDLRMTLTSPSALGFMLATGNVGRELLPYNECDTFLTRDGGFTWEEVHKSTHKWEYGDHGSIIVMVDDQHATDSLLYTLDQGLTWETYRFGVKMRVWTIDTVPEDTKRKFVLLGDAMGKATAVFLDFSSVLPTQCVYDPKNEAKNDFEKWSPSQQREEACLFGSQTWFWRRKRDRVCYIGSTLPDNVVEKVSCECTDADFECEFNHYRDAQTGQCVLYPGAQKLLEDEAAQCSPDAPEYDGYWYERTNVRKIPLSQCSGGHRPDRGRRHRCSHTPQSHGLLWWLFVLAAAGALGYFAATWLARHNNGALFLGGAAENSPLYRDIREQVRLGVQFVGGLASLVWSHVVAFASDLPILRDYLRRSDRPFSSYHMLSTDEDAEILRDYDSDLEA</sequence>
<feature type="domain" description="VPS10" evidence="9">
    <location>
        <begin position="47"/>
        <end position="694"/>
    </location>
</feature>
<comment type="caution">
    <text evidence="10">The sequence shown here is derived from an EMBL/GenBank/DDBJ whole genome shotgun (WGS) entry which is preliminary data.</text>
</comment>
<evidence type="ECO:0000256" key="6">
    <source>
        <dbReference type="ARBA" id="ARBA00023180"/>
    </source>
</evidence>
<dbReference type="Pfam" id="PF15901">
    <property type="entry name" value="Sortilin_C"/>
    <property type="match status" value="2"/>
</dbReference>
<dbReference type="GO" id="GO:0006896">
    <property type="term" value="P:Golgi to vacuole transport"/>
    <property type="evidence" value="ECO:0007669"/>
    <property type="project" value="TreeGrafter"/>
</dbReference>
<keyword evidence="8" id="KW-0732">Signal</keyword>
<keyword evidence="11" id="KW-1185">Reference proteome</keyword>
<proteinExistence type="predicted"/>
<name>A0A0M9VQ45_9BASI</name>
<dbReference type="InterPro" id="IPR031778">
    <property type="entry name" value="Sortilin_N"/>
</dbReference>
<keyword evidence="5 7" id="KW-0472">Membrane</keyword>
<accession>A0A0M9VQ45</accession>
<dbReference type="VEuPathDB" id="FungiDB:Malapachy_1187"/>
<feature type="chain" id="PRO_5005839191" evidence="8">
    <location>
        <begin position="23"/>
        <end position="1475"/>
    </location>
</feature>
<dbReference type="InterPro" id="IPR031777">
    <property type="entry name" value="Sortilin_C"/>
</dbReference>
<dbReference type="InterPro" id="IPR015943">
    <property type="entry name" value="WD40/YVTN_repeat-like_dom_sf"/>
</dbReference>
<dbReference type="PANTHER" id="PTHR12106">
    <property type="entry name" value="SORTILIN RELATED"/>
    <property type="match status" value="1"/>
</dbReference>
<dbReference type="OrthoDB" id="443634at2759"/>
<evidence type="ECO:0000256" key="8">
    <source>
        <dbReference type="SAM" id="SignalP"/>
    </source>
</evidence>
<dbReference type="RefSeq" id="XP_017992614.1">
    <property type="nucleotide sequence ID" value="XM_018135694.1"/>
</dbReference>
<evidence type="ECO:0000256" key="5">
    <source>
        <dbReference type="ARBA" id="ARBA00023136"/>
    </source>
</evidence>
<feature type="signal peptide" evidence="8">
    <location>
        <begin position="1"/>
        <end position="22"/>
    </location>
</feature>
<dbReference type="FunFam" id="3.30.60.270:FF:000005">
    <property type="entry name" value="Sortilin"/>
    <property type="match status" value="1"/>
</dbReference>
<dbReference type="PANTHER" id="PTHR12106:SF27">
    <property type="entry name" value="SORTILIN-RELATED RECEPTOR"/>
    <property type="match status" value="1"/>
</dbReference>
<evidence type="ECO:0000256" key="4">
    <source>
        <dbReference type="ARBA" id="ARBA00022989"/>
    </source>
</evidence>
<evidence type="ECO:0000256" key="2">
    <source>
        <dbReference type="ARBA" id="ARBA00022692"/>
    </source>
</evidence>
<gene>
    <name evidence="10" type="ORF">Malapachy_1187</name>
</gene>
<evidence type="ECO:0000313" key="10">
    <source>
        <dbReference type="EMBL" id="KOS14982.1"/>
    </source>
</evidence>
<dbReference type="GO" id="GO:0006895">
    <property type="term" value="P:Golgi to endosome transport"/>
    <property type="evidence" value="ECO:0007669"/>
    <property type="project" value="TreeGrafter"/>
</dbReference>
<keyword evidence="2 7" id="KW-0812">Transmembrane</keyword>
<keyword evidence="4 7" id="KW-1133">Transmembrane helix</keyword>
<evidence type="ECO:0000313" key="11">
    <source>
        <dbReference type="Proteomes" id="UP000037751"/>
    </source>
</evidence>
<dbReference type="EMBL" id="LGAV01000003">
    <property type="protein sequence ID" value="KOS14982.1"/>
    <property type="molecule type" value="Genomic_DNA"/>
</dbReference>
<dbReference type="Gene3D" id="3.30.60.270">
    <property type="match status" value="2"/>
</dbReference>
<dbReference type="GO" id="GO:0016787">
    <property type="term" value="F:hydrolase activity"/>
    <property type="evidence" value="ECO:0007669"/>
    <property type="project" value="UniProtKB-KW"/>
</dbReference>
<dbReference type="GeneID" id="28727569"/>
<organism evidence="10 11">
    <name type="scientific">Malassezia pachydermatis</name>
    <dbReference type="NCBI Taxonomy" id="77020"/>
    <lineage>
        <taxon>Eukaryota</taxon>
        <taxon>Fungi</taxon>
        <taxon>Dikarya</taxon>
        <taxon>Basidiomycota</taxon>
        <taxon>Ustilaginomycotina</taxon>
        <taxon>Malasseziomycetes</taxon>
        <taxon>Malasseziales</taxon>
        <taxon>Malasseziaceae</taxon>
        <taxon>Malassezia</taxon>
    </lineage>
</organism>
<dbReference type="SUPFAM" id="SSF110296">
    <property type="entry name" value="Oligoxyloglucan reducing end-specific cellobiohydrolase"/>
    <property type="match status" value="3"/>
</dbReference>
<evidence type="ECO:0000259" key="9">
    <source>
        <dbReference type="SMART" id="SM00602"/>
    </source>
</evidence>
<dbReference type="CDD" id="cd15482">
    <property type="entry name" value="Sialidase_non-viral"/>
    <property type="match status" value="1"/>
</dbReference>
<dbReference type="InterPro" id="IPR050310">
    <property type="entry name" value="VPS10-sortilin"/>
</dbReference>
<keyword evidence="3" id="KW-0677">Repeat</keyword>
<dbReference type="Gene3D" id="2.130.10.10">
    <property type="entry name" value="YVTN repeat-like/Quinoprotein amine dehydrogenase"/>
    <property type="match status" value="2"/>
</dbReference>
<protein>
    <submittedName>
        <fullName evidence="10">Oligoxyloglucan reducing end-specific cellobiohydrolase</fullName>
    </submittedName>
</protein>
<dbReference type="GO" id="GO:0005794">
    <property type="term" value="C:Golgi apparatus"/>
    <property type="evidence" value="ECO:0007669"/>
    <property type="project" value="TreeGrafter"/>
</dbReference>
<evidence type="ECO:0000256" key="7">
    <source>
        <dbReference type="SAM" id="Phobius"/>
    </source>
</evidence>
<feature type="transmembrane region" description="Helical" evidence="7">
    <location>
        <begin position="1364"/>
        <end position="1386"/>
    </location>
</feature>
<comment type="subcellular location">
    <subcellularLocation>
        <location evidence="1">Membrane</location>
    </subcellularLocation>
</comment>
<dbReference type="GO" id="GO:0005829">
    <property type="term" value="C:cytosol"/>
    <property type="evidence" value="ECO:0007669"/>
    <property type="project" value="GOC"/>
</dbReference>